<name>A0ACC1X5F2_MELAZ</name>
<evidence type="ECO:0000313" key="1">
    <source>
        <dbReference type="EMBL" id="KAJ4705919.1"/>
    </source>
</evidence>
<reference evidence="1 2" key="1">
    <citation type="journal article" date="2023" name="Science">
        <title>Complex scaffold remodeling in plant triterpene biosynthesis.</title>
        <authorList>
            <person name="De La Pena R."/>
            <person name="Hodgson H."/>
            <person name="Liu J.C."/>
            <person name="Stephenson M.J."/>
            <person name="Martin A.C."/>
            <person name="Owen C."/>
            <person name="Harkess A."/>
            <person name="Leebens-Mack J."/>
            <person name="Jimenez L.E."/>
            <person name="Osbourn A."/>
            <person name="Sattely E.S."/>
        </authorList>
    </citation>
    <scope>NUCLEOTIDE SEQUENCE [LARGE SCALE GENOMIC DNA]</scope>
    <source>
        <strain evidence="2">cv. JPN11</strain>
        <tissue evidence="1">Leaf</tissue>
    </source>
</reference>
<dbReference type="Proteomes" id="UP001164539">
    <property type="component" value="Chromosome 11"/>
</dbReference>
<organism evidence="1 2">
    <name type="scientific">Melia azedarach</name>
    <name type="common">Chinaberry tree</name>
    <dbReference type="NCBI Taxonomy" id="155640"/>
    <lineage>
        <taxon>Eukaryota</taxon>
        <taxon>Viridiplantae</taxon>
        <taxon>Streptophyta</taxon>
        <taxon>Embryophyta</taxon>
        <taxon>Tracheophyta</taxon>
        <taxon>Spermatophyta</taxon>
        <taxon>Magnoliopsida</taxon>
        <taxon>eudicotyledons</taxon>
        <taxon>Gunneridae</taxon>
        <taxon>Pentapetalae</taxon>
        <taxon>rosids</taxon>
        <taxon>malvids</taxon>
        <taxon>Sapindales</taxon>
        <taxon>Meliaceae</taxon>
        <taxon>Melia</taxon>
    </lineage>
</organism>
<protein>
    <submittedName>
        <fullName evidence="1">P-loop containing nucleoside triphosphate hydrolases superfamily protein</fullName>
    </submittedName>
</protein>
<evidence type="ECO:0000313" key="2">
    <source>
        <dbReference type="Proteomes" id="UP001164539"/>
    </source>
</evidence>
<comment type="caution">
    <text evidence="1">The sequence shown here is derived from an EMBL/GenBank/DDBJ whole genome shotgun (WGS) entry which is preliminary data.</text>
</comment>
<proteinExistence type="predicted"/>
<accession>A0ACC1X5F2</accession>
<keyword evidence="2" id="KW-1185">Reference proteome</keyword>
<dbReference type="EMBL" id="CM051404">
    <property type="protein sequence ID" value="KAJ4705919.1"/>
    <property type="molecule type" value="Genomic_DNA"/>
</dbReference>
<keyword evidence="1" id="KW-0378">Hydrolase</keyword>
<gene>
    <name evidence="1" type="ORF">OWV82_019642</name>
</gene>
<sequence length="838" mass="93249">MEQKHILLSALSVGVGVGMGFGLASGQTVSKWAGSGSGLNSSMEGVSAEQIEKELMRLVIDGKQSKVTFEDFPYYLSERTRMLLTSAAYVHLKHNEISKHTRNLSPASRTILLSGQAELYQQMLAKALANFFEAKLLLLDVTDFSLKMQNKYGCAKRETVHKRSISEATLERMSSLFGSFSILPSREETKGALRRQSSGADLKSRGMEGSSHPPKLRRNASAASDMSSMSSSLGASANSAPRTSSWCFDEKLFLQSLYKVLVSLSETTSVILYLRDIDKLLLQSQRVYNLFDKLLKKLSGSVLVLGSRMLEPEDDCRDVDEKLTVLFPYNIEIKPPQDEGHLVSWKAQLEEDMKILQFQDNKNHIAEVLAANDLECDDLGSVCHADTMVLSNYIEEIVVSAISYHLMKNKDPEYRNGKLVISSKSLSHGLSIFQEGKKMRKDTLKLETNADGSKEGEEAVSAKTESKSENPASECKNESEKSVPVVKKDGEHAPPPKAPEVAPDNEFEKRIRPEVIPANEIGVTFADIGALDEVKESLQELVMLPLRRPDLFKGGLLKPCRGILLFGPPGTGKTMLAKAIANEAGASFINVSMSTITSKWFGEDEKNVRALFTLAAKVSPTIIFVDEVDSMLGQRTRVGEHEAMRKIKNEFMTHWDGLLSKSGDRILVLAATNRPFDLDEAIIRRFERRIMVGLPSSENRELILKTLLAKEKVEDLDFKELAAMTEGYSGSDLKNLCVTAAYRPVRELIQKERKKDMERKKREEAAKSLEGASDSKEEAKEERVITLRPLNMEDMKLAKKQVAASFAAEGSVMSELKQWNELYGEGGSRKKQQLTYFL</sequence>